<dbReference type="InterPro" id="IPR024775">
    <property type="entry name" value="DinB-like"/>
</dbReference>
<dbReference type="SUPFAM" id="SSF109854">
    <property type="entry name" value="DinB/YfiT-like putative metalloenzymes"/>
    <property type="match status" value="1"/>
</dbReference>
<comment type="caution">
    <text evidence="2">The sequence shown here is derived from an EMBL/GenBank/DDBJ whole genome shotgun (WGS) entry which is preliminary data.</text>
</comment>
<sequence length="163" mass="18695">MTTTTNKDSIRVINDSICDILKSVEGLDETVIRWNPTEEEWSIMQIVSHLNEAIPYWLGEVERVVAEPGSKWGRGLADESRLAAVSNPDELSIEEEIAKLENIRQQVSDRLIGLSEAQLNAENPHRNFEKFGNKPVSFIINHFLMEHTNTHYVQIQRNLSKRN</sequence>
<dbReference type="RefSeq" id="WP_053583664.1">
    <property type="nucleotide sequence ID" value="NZ_LGRV01000003.1"/>
</dbReference>
<reference evidence="3" key="1">
    <citation type="submission" date="2015-07" db="EMBL/GenBank/DDBJ databases">
        <title>Fjat-14205 dsm 2895.</title>
        <authorList>
            <person name="Liu B."/>
            <person name="Wang J."/>
            <person name="Zhu Y."/>
            <person name="Liu G."/>
            <person name="Chen Q."/>
            <person name="Chen Z."/>
            <person name="Lan J."/>
            <person name="Che J."/>
            <person name="Ge C."/>
            <person name="Shi H."/>
            <person name="Pan Z."/>
            <person name="Liu X."/>
        </authorList>
    </citation>
    <scope>NUCLEOTIDE SEQUENCE [LARGE SCALE GENOMIC DNA]</scope>
    <source>
        <strain evidence="3">DSM 25560</strain>
    </source>
</reference>
<proteinExistence type="predicted"/>
<evidence type="ECO:0000313" key="3">
    <source>
        <dbReference type="Proteomes" id="UP000050668"/>
    </source>
</evidence>
<dbReference type="Pfam" id="PF12867">
    <property type="entry name" value="DinB_2"/>
    <property type="match status" value="1"/>
</dbReference>
<dbReference type="Proteomes" id="UP000050668">
    <property type="component" value="Unassembled WGS sequence"/>
</dbReference>
<evidence type="ECO:0000313" key="2">
    <source>
        <dbReference type="EMBL" id="KOS68812.1"/>
    </source>
</evidence>
<gene>
    <name evidence="2" type="ORF">AEA09_09850</name>
</gene>
<name>A0ABR5K1L2_9BACI</name>
<dbReference type="InterPro" id="IPR034660">
    <property type="entry name" value="DinB/YfiT-like"/>
</dbReference>
<dbReference type="Gene3D" id="1.20.120.450">
    <property type="entry name" value="dinb family like domain"/>
    <property type="match status" value="1"/>
</dbReference>
<keyword evidence="3" id="KW-1185">Reference proteome</keyword>
<accession>A0ABR5K1L2</accession>
<organism evidence="2 3">
    <name type="scientific">Lysinibacillus contaminans</name>
    <dbReference type="NCBI Taxonomy" id="1293441"/>
    <lineage>
        <taxon>Bacteria</taxon>
        <taxon>Bacillati</taxon>
        <taxon>Bacillota</taxon>
        <taxon>Bacilli</taxon>
        <taxon>Bacillales</taxon>
        <taxon>Bacillaceae</taxon>
        <taxon>Lysinibacillus</taxon>
    </lineage>
</organism>
<dbReference type="EMBL" id="LGRV01000003">
    <property type="protein sequence ID" value="KOS68812.1"/>
    <property type="molecule type" value="Genomic_DNA"/>
</dbReference>
<feature type="domain" description="DinB-like" evidence="1">
    <location>
        <begin position="21"/>
        <end position="155"/>
    </location>
</feature>
<evidence type="ECO:0000259" key="1">
    <source>
        <dbReference type="Pfam" id="PF12867"/>
    </source>
</evidence>
<protein>
    <recommendedName>
        <fullName evidence="1">DinB-like domain-containing protein</fullName>
    </recommendedName>
</protein>